<reference evidence="1 2" key="1">
    <citation type="submission" date="2018-10" db="EMBL/GenBank/DDBJ databases">
        <title>Isolation of pseudouridimycin from Streptomyces albus DSM 40763.</title>
        <authorList>
            <person name="Rosenqvist P."/>
            <person name="Metsae-Ketelae M."/>
            <person name="Virta P."/>
        </authorList>
    </citation>
    <scope>NUCLEOTIDE SEQUENCE [LARGE SCALE GENOMIC DNA]</scope>
    <source>
        <strain evidence="1 2">DSM 40763</strain>
    </source>
</reference>
<evidence type="ECO:0000313" key="2">
    <source>
        <dbReference type="Proteomes" id="UP000298111"/>
    </source>
</evidence>
<dbReference type="EMBL" id="RCIY01000046">
    <property type="protein sequence ID" value="TGG84797.1"/>
    <property type="molecule type" value="Genomic_DNA"/>
</dbReference>
<proteinExistence type="predicted"/>
<sequence>MSHAYDAHSHTPAPAAAPRNGLGLTALVLGLVGVVCGLVPILFWASGTLGLIGFVLGLAGRSRAKKGIATNRKAALSGVLLSLAAFALGVWGLVTVVTAVGDAAEEIDKELNNGSAAVTAPYLVPARH</sequence>
<dbReference type="GeneID" id="75183209"/>
<protein>
    <submittedName>
        <fullName evidence="1">Uncharacterized protein</fullName>
    </submittedName>
</protein>
<accession>A0A6C1C132</accession>
<dbReference type="AlphaFoldDB" id="A0A6C1C132"/>
<organism evidence="1 2">
    <name type="scientific">Streptomyces albus</name>
    <dbReference type="NCBI Taxonomy" id="1888"/>
    <lineage>
        <taxon>Bacteria</taxon>
        <taxon>Bacillati</taxon>
        <taxon>Actinomycetota</taxon>
        <taxon>Actinomycetes</taxon>
        <taxon>Kitasatosporales</taxon>
        <taxon>Streptomycetaceae</taxon>
        <taxon>Streptomyces</taxon>
    </lineage>
</organism>
<dbReference type="RefSeq" id="WP_016472660.1">
    <property type="nucleotide sequence ID" value="NZ_BBQG01000041.1"/>
</dbReference>
<gene>
    <name evidence="1" type="ORF">D8771_11765</name>
</gene>
<comment type="caution">
    <text evidence="1">The sequence shown here is derived from an EMBL/GenBank/DDBJ whole genome shotgun (WGS) entry which is preliminary data.</text>
</comment>
<dbReference type="Proteomes" id="UP000298111">
    <property type="component" value="Unassembled WGS sequence"/>
</dbReference>
<name>A0A6C1C132_9ACTN</name>
<evidence type="ECO:0000313" key="1">
    <source>
        <dbReference type="EMBL" id="TGG84797.1"/>
    </source>
</evidence>